<keyword evidence="3" id="KW-1185">Reference proteome</keyword>
<proteinExistence type="predicted"/>
<gene>
    <name evidence="2" type="ORF">V6N12_035905</name>
</gene>
<organism evidence="2 3">
    <name type="scientific">Hibiscus sabdariffa</name>
    <name type="common">roselle</name>
    <dbReference type="NCBI Taxonomy" id="183260"/>
    <lineage>
        <taxon>Eukaryota</taxon>
        <taxon>Viridiplantae</taxon>
        <taxon>Streptophyta</taxon>
        <taxon>Embryophyta</taxon>
        <taxon>Tracheophyta</taxon>
        <taxon>Spermatophyta</taxon>
        <taxon>Magnoliopsida</taxon>
        <taxon>eudicotyledons</taxon>
        <taxon>Gunneridae</taxon>
        <taxon>Pentapetalae</taxon>
        <taxon>rosids</taxon>
        <taxon>malvids</taxon>
        <taxon>Malvales</taxon>
        <taxon>Malvaceae</taxon>
        <taxon>Malvoideae</taxon>
        <taxon>Hibiscus</taxon>
    </lineage>
</organism>
<evidence type="ECO:0000313" key="3">
    <source>
        <dbReference type="Proteomes" id="UP001472677"/>
    </source>
</evidence>
<evidence type="ECO:0000313" key="2">
    <source>
        <dbReference type="EMBL" id="KAK8563765.1"/>
    </source>
</evidence>
<name>A0ABR2EPI6_9ROSI</name>
<comment type="caution">
    <text evidence="2">The sequence shown here is derived from an EMBL/GenBank/DDBJ whole genome shotgun (WGS) entry which is preliminary data.</text>
</comment>
<feature type="compositionally biased region" description="Polar residues" evidence="1">
    <location>
        <begin position="48"/>
        <end position="68"/>
    </location>
</feature>
<feature type="compositionally biased region" description="Low complexity" evidence="1">
    <location>
        <begin position="35"/>
        <end position="46"/>
    </location>
</feature>
<sequence length="112" mass="12361">MQARLKKKTHSALLASPKQGLSLSLARVSRTLEKAAATAQRQPRTAHTVASTTAKTRLSPRQQPTTQHSTKEGQNRAFLAAAHLLFFMADIIDISTLLSSSFVRAIDFERFK</sequence>
<accession>A0ABR2EPI6</accession>
<dbReference type="Proteomes" id="UP001472677">
    <property type="component" value="Unassembled WGS sequence"/>
</dbReference>
<dbReference type="EMBL" id="JBBPBM010000011">
    <property type="protein sequence ID" value="KAK8563765.1"/>
    <property type="molecule type" value="Genomic_DNA"/>
</dbReference>
<evidence type="ECO:0000256" key="1">
    <source>
        <dbReference type="SAM" id="MobiDB-lite"/>
    </source>
</evidence>
<reference evidence="2 3" key="1">
    <citation type="journal article" date="2024" name="G3 (Bethesda)">
        <title>Genome assembly of Hibiscus sabdariffa L. provides insights into metabolisms of medicinal natural products.</title>
        <authorList>
            <person name="Kim T."/>
        </authorList>
    </citation>
    <scope>NUCLEOTIDE SEQUENCE [LARGE SCALE GENOMIC DNA]</scope>
    <source>
        <strain evidence="2">TK-2024</strain>
        <tissue evidence="2">Old leaves</tissue>
    </source>
</reference>
<feature type="region of interest" description="Disordered" evidence="1">
    <location>
        <begin position="34"/>
        <end position="74"/>
    </location>
</feature>
<protein>
    <submittedName>
        <fullName evidence="2">Uncharacterized protein</fullName>
    </submittedName>
</protein>